<organism evidence="6 7">
    <name type="scientific">Pseudorhodoplanes sinuspersici</name>
    <dbReference type="NCBI Taxonomy" id="1235591"/>
    <lineage>
        <taxon>Bacteria</taxon>
        <taxon>Pseudomonadati</taxon>
        <taxon>Pseudomonadota</taxon>
        <taxon>Alphaproteobacteria</taxon>
        <taxon>Hyphomicrobiales</taxon>
        <taxon>Pseudorhodoplanes</taxon>
    </lineage>
</organism>
<dbReference type="AlphaFoldDB" id="A0A1W6ZYE1"/>
<evidence type="ECO:0000256" key="5">
    <source>
        <dbReference type="ARBA" id="ARBA00023136"/>
    </source>
</evidence>
<evidence type="ECO:0000256" key="1">
    <source>
        <dbReference type="ARBA" id="ARBA00004651"/>
    </source>
</evidence>
<keyword evidence="5" id="KW-0472">Membrane</keyword>
<dbReference type="STRING" id="1235591.CAK95_26755"/>
<keyword evidence="4" id="KW-1133">Transmembrane helix</keyword>
<accession>A0A1W6ZYE1</accession>
<evidence type="ECO:0000256" key="4">
    <source>
        <dbReference type="ARBA" id="ARBA00022989"/>
    </source>
</evidence>
<dbReference type="CDD" id="cd16015">
    <property type="entry name" value="LTA_synthase"/>
    <property type="match status" value="1"/>
</dbReference>
<keyword evidence="3" id="KW-0812">Transmembrane</keyword>
<dbReference type="KEGG" id="psin:CAK95_26755"/>
<gene>
    <name evidence="6" type="ORF">CAK95_26755</name>
</gene>
<dbReference type="Gene3D" id="3.40.720.10">
    <property type="entry name" value="Alkaline Phosphatase, subunit A"/>
    <property type="match status" value="1"/>
</dbReference>
<keyword evidence="7" id="KW-1185">Reference proteome</keyword>
<evidence type="ECO:0000256" key="3">
    <source>
        <dbReference type="ARBA" id="ARBA00022692"/>
    </source>
</evidence>
<proteinExistence type="predicted"/>
<evidence type="ECO:0000313" key="7">
    <source>
        <dbReference type="Proteomes" id="UP000194137"/>
    </source>
</evidence>
<dbReference type="PANTHER" id="PTHR47371">
    <property type="entry name" value="LIPOTEICHOIC ACID SYNTHASE"/>
    <property type="match status" value="1"/>
</dbReference>
<dbReference type="OrthoDB" id="5363296at2"/>
<dbReference type="GO" id="GO:0005886">
    <property type="term" value="C:plasma membrane"/>
    <property type="evidence" value="ECO:0007669"/>
    <property type="project" value="UniProtKB-SubCell"/>
</dbReference>
<dbReference type="SUPFAM" id="SSF53649">
    <property type="entry name" value="Alkaline phosphatase-like"/>
    <property type="match status" value="1"/>
</dbReference>
<name>A0A1W6ZYE1_9HYPH</name>
<keyword evidence="2" id="KW-1003">Cell membrane</keyword>
<dbReference type="InterPro" id="IPR017850">
    <property type="entry name" value="Alkaline_phosphatase_core_sf"/>
</dbReference>
<evidence type="ECO:0000256" key="2">
    <source>
        <dbReference type="ARBA" id="ARBA00022475"/>
    </source>
</evidence>
<comment type="subcellular location">
    <subcellularLocation>
        <location evidence="1">Cell membrane</location>
        <topology evidence="1">Multi-pass membrane protein</topology>
    </subcellularLocation>
</comment>
<dbReference type="Proteomes" id="UP000194137">
    <property type="component" value="Chromosome"/>
</dbReference>
<protein>
    <submittedName>
        <fullName evidence="6">Uncharacterized protein</fullName>
    </submittedName>
</protein>
<sequence length="495" mass="55930">MLSFAAYLCGALLIDVRALPRGRFADRPVWAIALAILTLSLVFGFWFCLSWRPIFSSVSALITLLVVTLISDHKYRNTQEPLSFVDFALIPQIWRHPRLYQAEFLHHPLFYVGLAGLGGIIFGWCRYLEPTMLPEYGRWEWAAAGVGLFVLVVYWLVAGPLPKWLIAGVYRRMIPADSVRYVREIGLAASLTAGLVGWRHAPSGSHIWPTPVPIAKHVGDAPIVIAVQSESFSDLYRAGLHDERLPAFESAQARALAYGRLKVPVQGAWTLRSEFVFLTGREIDVIGIDALHPYLRLNNPPRSIAHQMRDAGFATAFVHPFDMAFFNRKTALPKLGFDKLLDETHFAGTVREGYYVPDLALADQILSLAKQEKRPFFCMAATMENHNPWDKRRLLQINTPIERYLYHRRNADRMIARLIEGLEQIGRPAVFAFYGDHVPAIRSFGFPYADPRTDYFIMGLRDGVWLSGSRRDLGLHELADIIIKSLDRVGCADGK</sequence>
<dbReference type="EMBL" id="CP021112">
    <property type="protein sequence ID" value="ARQ02298.1"/>
    <property type="molecule type" value="Genomic_DNA"/>
</dbReference>
<dbReference type="InterPro" id="IPR000917">
    <property type="entry name" value="Sulfatase_N"/>
</dbReference>
<dbReference type="RefSeq" id="WP_086090729.1">
    <property type="nucleotide sequence ID" value="NZ_CP021112.1"/>
</dbReference>
<reference evidence="6 7" key="1">
    <citation type="submission" date="2017-05" db="EMBL/GenBank/DDBJ databases">
        <title>Full genome sequence of Pseudorhodoplanes sinuspersici.</title>
        <authorList>
            <person name="Dastgheib S.M.M."/>
            <person name="Shavandi M."/>
            <person name="Tirandaz H."/>
        </authorList>
    </citation>
    <scope>NUCLEOTIDE SEQUENCE [LARGE SCALE GENOMIC DNA]</scope>
    <source>
        <strain evidence="6 7">RIPI110</strain>
    </source>
</reference>
<dbReference type="PANTHER" id="PTHR47371:SF3">
    <property type="entry name" value="PHOSPHOGLYCEROL TRANSFERASE I"/>
    <property type="match status" value="1"/>
</dbReference>
<dbReference type="Pfam" id="PF00884">
    <property type="entry name" value="Sulfatase"/>
    <property type="match status" value="1"/>
</dbReference>
<dbReference type="InterPro" id="IPR050448">
    <property type="entry name" value="OpgB/LTA_synthase_biosynth"/>
</dbReference>
<evidence type="ECO:0000313" key="6">
    <source>
        <dbReference type="EMBL" id="ARQ02298.1"/>
    </source>
</evidence>